<accession>A0A5R9DZ29</accession>
<dbReference type="InterPro" id="IPR029058">
    <property type="entry name" value="AB_hydrolase_fold"/>
</dbReference>
<evidence type="ECO:0000313" key="2">
    <source>
        <dbReference type="EMBL" id="TLQ42656.1"/>
    </source>
</evidence>
<sequence>MSVPVPQSGAHGAAPRDSGPVHSYDDAMRESVWGDTRRDGDGGGGDRDDRVDVDTLRTRDPAQHGRKIPVTMDAGPNYSCCGRGRESRRRTCGAHGNPVALPRYRDHCFVQCGYGFAVDPAGTGRSDGCADVGGRFDVQSAEAVVDRPNGRTRALATAPGPGAPPPGPPGTQG</sequence>
<organism evidence="2 3">
    <name type="scientific">Streptomyces marianii</name>
    <dbReference type="NCBI Taxonomy" id="1817406"/>
    <lineage>
        <taxon>Bacteria</taxon>
        <taxon>Bacillati</taxon>
        <taxon>Actinomycetota</taxon>
        <taxon>Actinomycetes</taxon>
        <taxon>Kitasatosporales</taxon>
        <taxon>Streptomycetaceae</taxon>
        <taxon>Streptomyces</taxon>
    </lineage>
</organism>
<comment type="caution">
    <text evidence="2">The sequence shown here is derived from an EMBL/GenBank/DDBJ whole genome shotgun (WGS) entry which is preliminary data.</text>
</comment>
<feature type="region of interest" description="Disordered" evidence="1">
    <location>
        <begin position="143"/>
        <end position="173"/>
    </location>
</feature>
<proteinExistence type="predicted"/>
<gene>
    <name evidence="2" type="ORF">FEF34_05230</name>
</gene>
<keyword evidence="3" id="KW-1185">Reference proteome</keyword>
<name>A0A5R9DZ29_9ACTN</name>
<reference evidence="2 3" key="1">
    <citation type="submission" date="2019-05" db="EMBL/GenBank/DDBJ databases">
        <title>Streptomyces marianii sp. nov., a novel marine actinomycete from southern coast of India.</title>
        <authorList>
            <person name="Iniyan A.M."/>
            <person name="Wink J."/>
            <person name="Ramprasad E."/>
            <person name="Ramana C.V."/>
            <person name="Bunk B."/>
            <person name="Sproer C."/>
            <person name="Joseph F.-J.R.S."/>
            <person name="Vincent S.G.P."/>
        </authorList>
    </citation>
    <scope>NUCLEOTIDE SEQUENCE [LARGE SCALE GENOMIC DNA]</scope>
    <source>
        <strain evidence="2 3">ICN19</strain>
    </source>
</reference>
<dbReference type="Proteomes" id="UP000305921">
    <property type="component" value="Unassembled WGS sequence"/>
</dbReference>
<feature type="region of interest" description="Disordered" evidence="1">
    <location>
        <begin position="1"/>
        <end position="77"/>
    </location>
</feature>
<evidence type="ECO:0000256" key="1">
    <source>
        <dbReference type="SAM" id="MobiDB-lite"/>
    </source>
</evidence>
<dbReference type="OrthoDB" id="5240615at2"/>
<dbReference type="Gene3D" id="3.40.50.1820">
    <property type="entry name" value="alpha/beta hydrolase"/>
    <property type="match status" value="1"/>
</dbReference>
<dbReference type="EMBL" id="VAWE01000001">
    <property type="protein sequence ID" value="TLQ42656.1"/>
    <property type="molecule type" value="Genomic_DNA"/>
</dbReference>
<protein>
    <submittedName>
        <fullName evidence="2">Uncharacterized protein</fullName>
    </submittedName>
</protein>
<dbReference type="RefSeq" id="WP_138052064.1">
    <property type="nucleotide sequence ID" value="NZ_VAWE01000001.1"/>
</dbReference>
<evidence type="ECO:0000313" key="3">
    <source>
        <dbReference type="Proteomes" id="UP000305921"/>
    </source>
</evidence>
<feature type="compositionally biased region" description="Basic and acidic residues" evidence="1">
    <location>
        <begin position="35"/>
        <end position="63"/>
    </location>
</feature>
<feature type="compositionally biased region" description="Pro residues" evidence="1">
    <location>
        <begin position="161"/>
        <end position="173"/>
    </location>
</feature>
<dbReference type="AlphaFoldDB" id="A0A5R9DZ29"/>